<accession>A0A0E9TUK7</accession>
<dbReference type="AlphaFoldDB" id="A0A0E9TUK7"/>
<evidence type="ECO:0000256" key="1">
    <source>
        <dbReference type="SAM" id="MobiDB-lite"/>
    </source>
</evidence>
<organism evidence="2">
    <name type="scientific">Anguilla anguilla</name>
    <name type="common">European freshwater eel</name>
    <name type="synonym">Muraena anguilla</name>
    <dbReference type="NCBI Taxonomy" id="7936"/>
    <lineage>
        <taxon>Eukaryota</taxon>
        <taxon>Metazoa</taxon>
        <taxon>Chordata</taxon>
        <taxon>Craniata</taxon>
        <taxon>Vertebrata</taxon>
        <taxon>Euteleostomi</taxon>
        <taxon>Actinopterygii</taxon>
        <taxon>Neopterygii</taxon>
        <taxon>Teleostei</taxon>
        <taxon>Anguilliformes</taxon>
        <taxon>Anguillidae</taxon>
        <taxon>Anguilla</taxon>
    </lineage>
</organism>
<evidence type="ECO:0000313" key="2">
    <source>
        <dbReference type="EMBL" id="JAH56600.1"/>
    </source>
</evidence>
<reference evidence="2" key="1">
    <citation type="submission" date="2014-11" db="EMBL/GenBank/DDBJ databases">
        <authorList>
            <person name="Amaro Gonzalez C."/>
        </authorList>
    </citation>
    <scope>NUCLEOTIDE SEQUENCE</scope>
</reference>
<proteinExistence type="predicted"/>
<reference evidence="2" key="2">
    <citation type="journal article" date="2015" name="Fish Shellfish Immunol.">
        <title>Early steps in the European eel (Anguilla anguilla)-Vibrio vulnificus interaction in the gills: Role of the RtxA13 toxin.</title>
        <authorList>
            <person name="Callol A."/>
            <person name="Pajuelo D."/>
            <person name="Ebbesson L."/>
            <person name="Teles M."/>
            <person name="MacKenzie S."/>
            <person name="Amaro C."/>
        </authorList>
    </citation>
    <scope>NUCLEOTIDE SEQUENCE</scope>
</reference>
<feature type="compositionally biased region" description="Basic residues" evidence="1">
    <location>
        <begin position="51"/>
        <end position="66"/>
    </location>
</feature>
<protein>
    <submittedName>
        <fullName evidence="2">Uncharacterized protein</fullName>
    </submittedName>
</protein>
<feature type="region of interest" description="Disordered" evidence="1">
    <location>
        <begin position="33"/>
        <end position="85"/>
    </location>
</feature>
<feature type="compositionally biased region" description="Basic and acidic residues" evidence="1">
    <location>
        <begin position="38"/>
        <end position="50"/>
    </location>
</feature>
<feature type="compositionally biased region" description="Polar residues" evidence="1">
    <location>
        <begin position="68"/>
        <end position="78"/>
    </location>
</feature>
<sequence>MRLVCWNCSQRKEAASYCAAPLVQRRIAGAEHYSQRAKANENEAGESPREGKKKGLRRRERWKRCGQRLNTPARSSTKLHIGCYP</sequence>
<name>A0A0E9TUK7_ANGAN</name>
<dbReference type="EMBL" id="GBXM01051977">
    <property type="protein sequence ID" value="JAH56600.1"/>
    <property type="molecule type" value="Transcribed_RNA"/>
</dbReference>